<accession>A0AAD3P3J9</accession>
<organism evidence="1 2">
    <name type="scientific">Nepenthes gracilis</name>
    <name type="common">Slender pitcher plant</name>
    <dbReference type="NCBI Taxonomy" id="150966"/>
    <lineage>
        <taxon>Eukaryota</taxon>
        <taxon>Viridiplantae</taxon>
        <taxon>Streptophyta</taxon>
        <taxon>Embryophyta</taxon>
        <taxon>Tracheophyta</taxon>
        <taxon>Spermatophyta</taxon>
        <taxon>Magnoliopsida</taxon>
        <taxon>eudicotyledons</taxon>
        <taxon>Gunneridae</taxon>
        <taxon>Pentapetalae</taxon>
        <taxon>Caryophyllales</taxon>
        <taxon>Nepenthaceae</taxon>
        <taxon>Nepenthes</taxon>
    </lineage>
</organism>
<sequence>MPSVTAKLLPKTKPNSVPLSPSPLRAWAIAIHRATMESSEGKLGDKLEDVPEPQRSDLASLSLQRGFVTKLIVCFVDLQTSHSLFPPPPILRNSDC</sequence>
<evidence type="ECO:0000313" key="1">
    <source>
        <dbReference type="EMBL" id="GMG98406.1"/>
    </source>
</evidence>
<dbReference type="AlphaFoldDB" id="A0AAD3P3J9"/>
<dbReference type="EMBL" id="BSYO01000001">
    <property type="protein sequence ID" value="GMG98406.1"/>
    <property type="molecule type" value="Genomic_DNA"/>
</dbReference>
<reference evidence="1" key="1">
    <citation type="submission" date="2023-05" db="EMBL/GenBank/DDBJ databases">
        <title>Nepenthes gracilis genome sequencing.</title>
        <authorList>
            <person name="Fukushima K."/>
        </authorList>
    </citation>
    <scope>NUCLEOTIDE SEQUENCE</scope>
    <source>
        <strain evidence="1">SING2019-196</strain>
    </source>
</reference>
<evidence type="ECO:0000313" key="2">
    <source>
        <dbReference type="Proteomes" id="UP001279734"/>
    </source>
</evidence>
<protein>
    <submittedName>
        <fullName evidence="1">Uncharacterized protein</fullName>
    </submittedName>
</protein>
<gene>
    <name evidence="1" type="ORF">Nepgr_000246</name>
</gene>
<comment type="caution">
    <text evidence="1">The sequence shown here is derived from an EMBL/GenBank/DDBJ whole genome shotgun (WGS) entry which is preliminary data.</text>
</comment>
<proteinExistence type="predicted"/>
<keyword evidence="2" id="KW-1185">Reference proteome</keyword>
<dbReference type="Proteomes" id="UP001279734">
    <property type="component" value="Unassembled WGS sequence"/>
</dbReference>
<name>A0AAD3P3J9_NEPGR</name>